<protein>
    <submittedName>
        <fullName evidence="2">Uncharacterized protein</fullName>
    </submittedName>
</protein>
<organism evidence="2 3">
    <name type="scientific">Sorghum bicolor</name>
    <name type="common">Sorghum</name>
    <name type="synonym">Sorghum vulgare</name>
    <dbReference type="NCBI Taxonomy" id="4558"/>
    <lineage>
        <taxon>Eukaryota</taxon>
        <taxon>Viridiplantae</taxon>
        <taxon>Streptophyta</taxon>
        <taxon>Embryophyta</taxon>
        <taxon>Tracheophyta</taxon>
        <taxon>Spermatophyta</taxon>
        <taxon>Magnoliopsida</taxon>
        <taxon>Liliopsida</taxon>
        <taxon>Poales</taxon>
        <taxon>Poaceae</taxon>
        <taxon>PACMAD clade</taxon>
        <taxon>Panicoideae</taxon>
        <taxon>Andropogonodae</taxon>
        <taxon>Andropogoneae</taxon>
        <taxon>Sorghinae</taxon>
        <taxon>Sorghum</taxon>
    </lineage>
</organism>
<feature type="region of interest" description="Disordered" evidence="1">
    <location>
        <begin position="184"/>
        <end position="225"/>
    </location>
</feature>
<feature type="compositionally biased region" description="Low complexity" evidence="1">
    <location>
        <begin position="36"/>
        <end position="50"/>
    </location>
</feature>
<feature type="region of interest" description="Disordered" evidence="1">
    <location>
        <begin position="144"/>
        <end position="166"/>
    </location>
</feature>
<evidence type="ECO:0000313" key="3">
    <source>
        <dbReference type="Proteomes" id="UP000807115"/>
    </source>
</evidence>
<feature type="compositionally biased region" description="Pro residues" evidence="1">
    <location>
        <begin position="147"/>
        <end position="161"/>
    </location>
</feature>
<proteinExistence type="predicted"/>
<sequence>MVRVGPGGQWRGVERNPGPRPILPAGSATATHCIKATSARRAAAVCRSAAPQQPVSPVWDRKVSREPGGADGVQLRRHRGGGEQVPRPRPRPPPPPPPPQQQHDADRRGGVAQDDAEELVVRLVRPQPRLHAQVRVCAGHSRRLLQVPPPPQQLPQPPGVPSVPGHHLRRAAAGRGRVLLPYRRGAVTARRPSVSTKKRRPTTAVRRRGEERNGKKGKTYSPSVM</sequence>
<reference evidence="2" key="2">
    <citation type="submission" date="2020-10" db="EMBL/GenBank/DDBJ databases">
        <authorList>
            <person name="Cooper E.A."/>
            <person name="Brenton Z.W."/>
            <person name="Flinn B.S."/>
            <person name="Jenkins J."/>
            <person name="Shu S."/>
            <person name="Flowers D."/>
            <person name="Luo F."/>
            <person name="Wang Y."/>
            <person name="Xia P."/>
            <person name="Barry K."/>
            <person name="Daum C."/>
            <person name="Lipzen A."/>
            <person name="Yoshinaga Y."/>
            <person name="Schmutz J."/>
            <person name="Saski C."/>
            <person name="Vermerris W."/>
            <person name="Kresovich S."/>
        </authorList>
    </citation>
    <scope>NUCLEOTIDE SEQUENCE</scope>
</reference>
<dbReference type="AlphaFoldDB" id="A0A921QP22"/>
<comment type="caution">
    <text evidence="2">The sequence shown here is derived from an EMBL/GenBank/DDBJ whole genome shotgun (WGS) entry which is preliminary data.</text>
</comment>
<dbReference type="EMBL" id="CM027685">
    <property type="protein sequence ID" value="KAG0525614.1"/>
    <property type="molecule type" value="Genomic_DNA"/>
</dbReference>
<feature type="compositionally biased region" description="Gly residues" evidence="1">
    <location>
        <begin position="1"/>
        <end position="10"/>
    </location>
</feature>
<evidence type="ECO:0000313" key="2">
    <source>
        <dbReference type="EMBL" id="KAG0525614.1"/>
    </source>
</evidence>
<dbReference type="Proteomes" id="UP000807115">
    <property type="component" value="Chromosome 6"/>
</dbReference>
<gene>
    <name evidence="2" type="ORF">BDA96_06G071400</name>
</gene>
<reference evidence="2" key="1">
    <citation type="journal article" date="2019" name="BMC Genomics">
        <title>A new reference genome for Sorghum bicolor reveals high levels of sequence similarity between sweet and grain genotypes: implications for the genetics of sugar metabolism.</title>
        <authorList>
            <person name="Cooper E.A."/>
            <person name="Brenton Z.W."/>
            <person name="Flinn B.S."/>
            <person name="Jenkins J."/>
            <person name="Shu S."/>
            <person name="Flowers D."/>
            <person name="Luo F."/>
            <person name="Wang Y."/>
            <person name="Xia P."/>
            <person name="Barry K."/>
            <person name="Daum C."/>
            <person name="Lipzen A."/>
            <person name="Yoshinaga Y."/>
            <person name="Schmutz J."/>
            <person name="Saski C."/>
            <person name="Vermerris W."/>
            <person name="Kresovich S."/>
        </authorList>
    </citation>
    <scope>NUCLEOTIDE SEQUENCE</scope>
</reference>
<accession>A0A921QP22</accession>
<name>A0A921QP22_SORBI</name>
<feature type="compositionally biased region" description="Pro residues" evidence="1">
    <location>
        <begin position="91"/>
        <end position="100"/>
    </location>
</feature>
<evidence type="ECO:0000256" key="1">
    <source>
        <dbReference type="SAM" id="MobiDB-lite"/>
    </source>
</evidence>
<feature type="region of interest" description="Disordered" evidence="1">
    <location>
        <begin position="1"/>
        <end position="116"/>
    </location>
</feature>